<evidence type="ECO:0000313" key="6">
    <source>
        <dbReference type="Proteomes" id="UP001497382"/>
    </source>
</evidence>
<feature type="compositionally biased region" description="Polar residues" evidence="2">
    <location>
        <begin position="1124"/>
        <end position="1136"/>
    </location>
</feature>
<dbReference type="PANTHER" id="PTHR33936:SF25">
    <property type="entry name" value="C2H2-TYPE DOMAIN-CONTAINING PROTEIN"/>
    <property type="match status" value="1"/>
</dbReference>
<feature type="domain" description="C2H2-type" evidence="3">
    <location>
        <begin position="121"/>
        <end position="149"/>
    </location>
</feature>
<dbReference type="PROSITE" id="PS50157">
    <property type="entry name" value="ZINC_FINGER_C2H2_2"/>
    <property type="match status" value="3"/>
</dbReference>
<feature type="region of interest" description="Disordered" evidence="2">
    <location>
        <begin position="1124"/>
        <end position="1156"/>
    </location>
</feature>
<dbReference type="InterPro" id="IPR013087">
    <property type="entry name" value="Znf_C2H2_type"/>
</dbReference>
<protein>
    <submittedName>
        <fullName evidence="5">Uncharacterized protein</fullName>
    </submittedName>
</protein>
<dbReference type="InterPro" id="IPR007527">
    <property type="entry name" value="Znf_SWIM"/>
</dbReference>
<sequence>MILNQGSIIISNPSLVFDQYMSGEKIYHNSTMDGDQNLTESVDHSSSLKFVQDSVLMHDQDTLAENDQTIASNFCIPFDISHTSLLDKLTCPHCLKKFEKRYQLKLHMGRVHKLTASGHPFACVYCGATFLKEKLLQTHYEVKHQMEANQTNASVMNENKVPAVPQSDKSRINCIDCNLKFPSLRTLRKHLRLVHKLNVTEEKICFPNLNAFKKWKLDIERRESTYFFNIRGPFKGSNYLQRMYVCHRSGPQQARELEGKRRLKNLIGPRKTGISCTAAMKVNIYQNEVQVEYCLQHYGHGKEMTFVQLTAEEQAAVLENVSNGIPLEEQLDDIKHTKSLAEHFKAWIIKKRDSGFINRAYASEIYNAGMSANEYMEQWVRICSEMEDSPVLLYTQEELGTKSEGFMLIIMTEFQKHILMVSTKQVVCLDALRCINKGSNFLITLIVMDEQDNAFPVAFCLSKKLDKSTILKFFSSIKESTGPLSCSYFMSNDDKIFHEAWQEIMQDESSWVWSIWSFEDNVRKYMNKLLKDIPTKEAVYRVLRNIMECNSQPVFATMFKNFKKSLLDNETSEHFGRSFELHFGSNAEMWACCYRKDLKLSTNIYLEFLHKTLKYCFKMSVKKRLDKFLMALMKWLRYKMLDRLSSMLDEEKIDLVKATINACHNMGLEIECENIISLSDQIWLIQSENEVNAYVTREYESCPELCDLRCPDCDVCVHMYSCSCVQSLIHTNMCQHIHAVVWKFLTPHFSLPASPVQDTFNDTCDIPDDGEIIPDEGANMLENVLKRMQDVYKQLRVNKCKLNRNSLSEVMKMLNKCYQICADDEIPSHLSSKSTQTEDIPVLSSNRVLNSLSNIIADSTFENCEDSAFMPMAPLFSNSINNFAAKNHENSTVTPMTPPIFNTVDKSASEKNENIAFLPVVTNDTSKNGKKISLIPIVPSNSVSKHKQSRKRVCVEKTNDTSISLLKNSSSTSFISVTNPPVITKTVSLRAFANAQVNPASHTFYVTESSPVGVSPLRSDTYAVTNSVLKVPCKRLSDSHTVEDPLSSERPYLIKCNAPIIRATKHVKTSSCIKNNSLEEKSNSQKFSTIKTHLPPTLTPNNQPEGLQFFWDSASKRYFVMKDNSSLTPKSNNTSEILLKPSSESPSVSSSDQHAEVCPTLVEGSVSHNPFIVKASRESASPPSHPSGSVSYNPTVIKASIEAVSSPSHLPSSVSHNPIIVKTSIASANHYPSSVSHNPIVVKASRTSASSPNHLQSVSSDLTR</sequence>
<keyword evidence="1" id="KW-0479">Metal-binding</keyword>
<keyword evidence="6" id="KW-1185">Reference proteome</keyword>
<keyword evidence="1" id="KW-0862">Zinc</keyword>
<dbReference type="GO" id="GO:0008270">
    <property type="term" value="F:zinc ion binding"/>
    <property type="evidence" value="ECO:0007669"/>
    <property type="project" value="UniProtKB-KW"/>
</dbReference>
<organism evidence="5 6">
    <name type="scientific">Larinioides sclopetarius</name>
    <dbReference type="NCBI Taxonomy" id="280406"/>
    <lineage>
        <taxon>Eukaryota</taxon>
        <taxon>Metazoa</taxon>
        <taxon>Ecdysozoa</taxon>
        <taxon>Arthropoda</taxon>
        <taxon>Chelicerata</taxon>
        <taxon>Arachnida</taxon>
        <taxon>Araneae</taxon>
        <taxon>Araneomorphae</taxon>
        <taxon>Entelegynae</taxon>
        <taxon>Araneoidea</taxon>
        <taxon>Araneidae</taxon>
        <taxon>Larinioides</taxon>
    </lineage>
</organism>
<dbReference type="InterPro" id="IPR052797">
    <property type="entry name" value="RegFact_GeneExpr_CellDeath"/>
</dbReference>
<evidence type="ECO:0000259" key="4">
    <source>
        <dbReference type="PROSITE" id="PS50966"/>
    </source>
</evidence>
<proteinExistence type="predicted"/>
<accession>A0AAV2AMR2</accession>
<dbReference type="AlphaFoldDB" id="A0AAV2AMR2"/>
<reference evidence="5 6" key="1">
    <citation type="submission" date="2024-04" db="EMBL/GenBank/DDBJ databases">
        <authorList>
            <person name="Rising A."/>
            <person name="Reimegard J."/>
            <person name="Sonavane S."/>
            <person name="Akerstrom W."/>
            <person name="Nylinder S."/>
            <person name="Hedman E."/>
            <person name="Kallberg Y."/>
        </authorList>
    </citation>
    <scope>NUCLEOTIDE SEQUENCE [LARGE SCALE GENOMIC DNA]</scope>
</reference>
<keyword evidence="1" id="KW-0863">Zinc-finger</keyword>
<feature type="domain" description="C2H2-type" evidence="3">
    <location>
        <begin position="89"/>
        <end position="112"/>
    </location>
</feature>
<evidence type="ECO:0000259" key="3">
    <source>
        <dbReference type="PROSITE" id="PS50157"/>
    </source>
</evidence>
<evidence type="ECO:0000256" key="2">
    <source>
        <dbReference type="SAM" id="MobiDB-lite"/>
    </source>
</evidence>
<name>A0AAV2AMR2_9ARAC</name>
<dbReference type="PROSITE" id="PS00028">
    <property type="entry name" value="ZINC_FINGER_C2H2_1"/>
    <property type="match status" value="3"/>
</dbReference>
<feature type="domain" description="C2H2-type" evidence="3">
    <location>
        <begin position="172"/>
        <end position="195"/>
    </location>
</feature>
<comment type="caution">
    <text evidence="5">The sequence shown here is derived from an EMBL/GenBank/DDBJ whole genome shotgun (WGS) entry which is preliminary data.</text>
</comment>
<evidence type="ECO:0000313" key="5">
    <source>
        <dbReference type="EMBL" id="CAL1285293.1"/>
    </source>
</evidence>
<feature type="region of interest" description="Disordered" evidence="2">
    <location>
        <begin position="1245"/>
        <end position="1264"/>
    </location>
</feature>
<dbReference type="EMBL" id="CAXIEN010000189">
    <property type="protein sequence ID" value="CAL1285293.1"/>
    <property type="molecule type" value="Genomic_DNA"/>
</dbReference>
<feature type="domain" description="SWIM-type" evidence="4">
    <location>
        <begin position="713"/>
        <end position="745"/>
    </location>
</feature>
<gene>
    <name evidence="5" type="ORF">LARSCL_LOCUS13618</name>
</gene>
<dbReference type="PANTHER" id="PTHR33936">
    <property type="entry name" value="PROTEIN CBG17840"/>
    <property type="match status" value="1"/>
</dbReference>
<dbReference type="Proteomes" id="UP001497382">
    <property type="component" value="Unassembled WGS sequence"/>
</dbReference>
<dbReference type="Gene3D" id="3.30.160.60">
    <property type="entry name" value="Classic Zinc Finger"/>
    <property type="match status" value="1"/>
</dbReference>
<dbReference type="SMART" id="SM00355">
    <property type="entry name" value="ZnF_C2H2"/>
    <property type="match status" value="3"/>
</dbReference>
<feature type="compositionally biased region" description="Low complexity" evidence="2">
    <location>
        <begin position="1141"/>
        <end position="1151"/>
    </location>
</feature>
<evidence type="ECO:0000256" key="1">
    <source>
        <dbReference type="PROSITE-ProRule" id="PRU00042"/>
    </source>
</evidence>
<dbReference type="PROSITE" id="PS50966">
    <property type="entry name" value="ZF_SWIM"/>
    <property type="match status" value="1"/>
</dbReference>